<feature type="domain" description="Reverse transcriptase Ty1/copia-type" evidence="1">
    <location>
        <begin position="3"/>
        <end position="143"/>
    </location>
</feature>
<name>A0AAW2VCN6_9LAMI</name>
<dbReference type="Pfam" id="PF07727">
    <property type="entry name" value="RVT_2"/>
    <property type="match status" value="1"/>
</dbReference>
<protein>
    <submittedName>
        <fullName evidence="2">Retrovirus-related Pol polyprotein from transposon RE2</fullName>
    </submittedName>
</protein>
<dbReference type="InterPro" id="IPR043502">
    <property type="entry name" value="DNA/RNA_pol_sf"/>
</dbReference>
<dbReference type="SUPFAM" id="SSF56672">
    <property type="entry name" value="DNA/RNA polymerases"/>
    <property type="match status" value="1"/>
</dbReference>
<evidence type="ECO:0000259" key="1">
    <source>
        <dbReference type="Pfam" id="PF07727"/>
    </source>
</evidence>
<accession>A0AAW2VCN6</accession>
<reference evidence="2" key="1">
    <citation type="submission" date="2020-06" db="EMBL/GenBank/DDBJ databases">
        <authorList>
            <person name="Li T."/>
            <person name="Hu X."/>
            <person name="Zhang T."/>
            <person name="Song X."/>
            <person name="Zhang H."/>
            <person name="Dai N."/>
            <person name="Sheng W."/>
            <person name="Hou X."/>
            <person name="Wei L."/>
        </authorList>
    </citation>
    <scope>NUCLEOTIDE SEQUENCE</scope>
    <source>
        <strain evidence="2">KEN1</strain>
        <tissue evidence="2">Leaf</tissue>
    </source>
</reference>
<dbReference type="AlphaFoldDB" id="A0AAW2VCN6"/>
<sequence>MFPPEGYNAQPALVCHLKRSLYGLKQTSRQWNSEFTTKLLGFGFHQSSLNSCLFIKTTKTHFFVLIVYVDDILLTGISKSLIQDVKNYVDSLFTIKDHGNAKFFLGLEIARSPKGTFISQRKYVNDIILDAGLSQAKSVSAPLPQGLKLNQEDTGSLPNPEPY</sequence>
<organism evidence="2">
    <name type="scientific">Sesamum latifolium</name>
    <dbReference type="NCBI Taxonomy" id="2727402"/>
    <lineage>
        <taxon>Eukaryota</taxon>
        <taxon>Viridiplantae</taxon>
        <taxon>Streptophyta</taxon>
        <taxon>Embryophyta</taxon>
        <taxon>Tracheophyta</taxon>
        <taxon>Spermatophyta</taxon>
        <taxon>Magnoliopsida</taxon>
        <taxon>eudicotyledons</taxon>
        <taxon>Gunneridae</taxon>
        <taxon>Pentapetalae</taxon>
        <taxon>asterids</taxon>
        <taxon>lamiids</taxon>
        <taxon>Lamiales</taxon>
        <taxon>Pedaliaceae</taxon>
        <taxon>Sesamum</taxon>
    </lineage>
</organism>
<dbReference type="InterPro" id="IPR013103">
    <property type="entry name" value="RVT_2"/>
</dbReference>
<dbReference type="EMBL" id="JACGWN010000010">
    <property type="protein sequence ID" value="KAL0427137.1"/>
    <property type="molecule type" value="Genomic_DNA"/>
</dbReference>
<reference evidence="2" key="2">
    <citation type="journal article" date="2024" name="Plant">
        <title>Genomic evolution and insights into agronomic trait innovations of Sesamum species.</title>
        <authorList>
            <person name="Miao H."/>
            <person name="Wang L."/>
            <person name="Qu L."/>
            <person name="Liu H."/>
            <person name="Sun Y."/>
            <person name="Le M."/>
            <person name="Wang Q."/>
            <person name="Wei S."/>
            <person name="Zheng Y."/>
            <person name="Lin W."/>
            <person name="Duan Y."/>
            <person name="Cao H."/>
            <person name="Xiong S."/>
            <person name="Wang X."/>
            <person name="Wei L."/>
            <person name="Li C."/>
            <person name="Ma Q."/>
            <person name="Ju M."/>
            <person name="Zhao R."/>
            <person name="Li G."/>
            <person name="Mu C."/>
            <person name="Tian Q."/>
            <person name="Mei H."/>
            <person name="Zhang T."/>
            <person name="Gao T."/>
            <person name="Zhang H."/>
        </authorList>
    </citation>
    <scope>NUCLEOTIDE SEQUENCE</scope>
    <source>
        <strain evidence="2">KEN1</strain>
    </source>
</reference>
<proteinExistence type="predicted"/>
<gene>
    <name evidence="2" type="ORF">Slati_2888500</name>
</gene>
<comment type="caution">
    <text evidence="2">The sequence shown here is derived from an EMBL/GenBank/DDBJ whole genome shotgun (WGS) entry which is preliminary data.</text>
</comment>
<evidence type="ECO:0000313" key="2">
    <source>
        <dbReference type="EMBL" id="KAL0427137.1"/>
    </source>
</evidence>